<evidence type="ECO:0000256" key="6">
    <source>
        <dbReference type="ARBA" id="ARBA00022842"/>
    </source>
</evidence>
<dbReference type="eggNOG" id="COG0483">
    <property type="taxonomic scope" value="Bacteria"/>
</dbReference>
<dbReference type="HOGENOM" id="CLU_044118_6_2_0"/>
<dbReference type="GO" id="GO:0008934">
    <property type="term" value="F:inositol monophosphate 1-phosphatase activity"/>
    <property type="evidence" value="ECO:0007669"/>
    <property type="project" value="InterPro"/>
</dbReference>
<keyword evidence="5 8" id="KW-0378">Hydrolase</keyword>
<dbReference type="PRINTS" id="PR00377">
    <property type="entry name" value="IMPHPHTASES"/>
</dbReference>
<dbReference type="CDD" id="cd01639">
    <property type="entry name" value="IMPase"/>
    <property type="match status" value="1"/>
</dbReference>
<dbReference type="STRING" id="521045.Kole_1436"/>
<dbReference type="AlphaFoldDB" id="C5CE26"/>
<evidence type="ECO:0000256" key="3">
    <source>
        <dbReference type="ARBA" id="ARBA00009759"/>
    </source>
</evidence>
<accession>C5CE26</accession>
<dbReference type="Gene3D" id="3.40.190.80">
    <property type="match status" value="1"/>
</dbReference>
<keyword evidence="6 7" id="KW-0460">Magnesium</keyword>
<dbReference type="FunFam" id="3.30.540.10:FF:000003">
    <property type="entry name" value="Inositol-1-monophosphatase"/>
    <property type="match status" value="1"/>
</dbReference>
<dbReference type="InterPro" id="IPR020550">
    <property type="entry name" value="Inositol_monophosphatase_CS"/>
</dbReference>
<dbReference type="GO" id="GO:0046854">
    <property type="term" value="P:phosphatidylinositol phosphate biosynthetic process"/>
    <property type="evidence" value="ECO:0007669"/>
    <property type="project" value="InterPro"/>
</dbReference>
<dbReference type="GO" id="GO:0046872">
    <property type="term" value="F:metal ion binding"/>
    <property type="evidence" value="ECO:0007669"/>
    <property type="project" value="UniProtKB-KW"/>
</dbReference>
<dbReference type="SUPFAM" id="SSF56655">
    <property type="entry name" value="Carbohydrate phosphatase"/>
    <property type="match status" value="1"/>
</dbReference>
<evidence type="ECO:0000256" key="4">
    <source>
        <dbReference type="ARBA" id="ARBA00022723"/>
    </source>
</evidence>
<evidence type="ECO:0000256" key="1">
    <source>
        <dbReference type="ARBA" id="ARBA00001033"/>
    </source>
</evidence>
<dbReference type="OrthoDB" id="9772456at2"/>
<gene>
    <name evidence="9" type="ordered locus">Kole_1436</name>
</gene>
<keyword evidence="4 7" id="KW-0479">Metal-binding</keyword>
<feature type="binding site" evidence="7">
    <location>
        <position position="88"/>
    </location>
    <ligand>
        <name>Mg(2+)</name>
        <dbReference type="ChEBI" id="CHEBI:18420"/>
        <label>1</label>
        <note>catalytic</note>
    </ligand>
</feature>
<dbReference type="KEGG" id="kol:Kole_1436"/>
<evidence type="ECO:0000256" key="7">
    <source>
        <dbReference type="PIRSR" id="PIRSR600760-2"/>
    </source>
</evidence>
<organism evidence="9 10">
    <name type="scientific">Kosmotoga olearia (strain ATCC BAA-1733 / DSM 21960 / TBF 19.5.1)</name>
    <dbReference type="NCBI Taxonomy" id="521045"/>
    <lineage>
        <taxon>Bacteria</taxon>
        <taxon>Thermotogati</taxon>
        <taxon>Thermotogota</taxon>
        <taxon>Thermotogae</taxon>
        <taxon>Kosmotogales</taxon>
        <taxon>Kosmotogaceae</taxon>
        <taxon>Kosmotoga</taxon>
    </lineage>
</organism>
<feature type="binding site" evidence="7">
    <location>
        <position position="206"/>
    </location>
    <ligand>
        <name>Mg(2+)</name>
        <dbReference type="ChEBI" id="CHEBI:18420"/>
        <label>1</label>
        <note>catalytic</note>
    </ligand>
</feature>
<feature type="binding site" evidence="7">
    <location>
        <position position="85"/>
    </location>
    <ligand>
        <name>Mg(2+)</name>
        <dbReference type="ChEBI" id="CHEBI:18420"/>
        <label>1</label>
        <note>catalytic</note>
    </ligand>
</feature>
<dbReference type="InterPro" id="IPR033942">
    <property type="entry name" value="IMPase"/>
</dbReference>
<proteinExistence type="inferred from homology"/>
<feature type="binding site" evidence="7">
    <location>
        <position position="68"/>
    </location>
    <ligand>
        <name>Mg(2+)</name>
        <dbReference type="ChEBI" id="CHEBI:18420"/>
        <label>1</label>
        <note>catalytic</note>
    </ligand>
</feature>
<protein>
    <recommendedName>
        <fullName evidence="8">Inositol-1-monophosphatase</fullName>
        <ecNumber evidence="8">3.1.3.25</ecNumber>
    </recommendedName>
</protein>
<sequence length="258" mass="29257">MIQTDRLELALKIIEKAGIELNENFTKVRKIAHKSDQFDLVTQFDLSIQKMLTNEIQKQFPEDKILAEEGEASQNTFQENQWIIDPIDGTVNFIHRFPIFCISLAFYGKEEKFGLIYEPRNNTLFHALEGKGAFLNGERIHVSNTMNLNESLVTLGTSVLGASELLKHLHRKVRRVRLLGSAAIQGAYVGWGVSEAFIGYKMKIWDIAAAYLIVKEAGGRVTNWYGEDVEVHQTNEMLFTNGKILEPLSKILSSIKLD</sequence>
<evidence type="ECO:0000256" key="5">
    <source>
        <dbReference type="ARBA" id="ARBA00022801"/>
    </source>
</evidence>
<dbReference type="PROSITE" id="PS00629">
    <property type="entry name" value="IMP_1"/>
    <property type="match status" value="1"/>
</dbReference>
<reference evidence="9 10" key="1">
    <citation type="submission" date="2009-06" db="EMBL/GenBank/DDBJ databases">
        <title>Complete sequence of Thermotogales bacterium TBF 19.5.1.</title>
        <authorList>
            <consortium name="US DOE Joint Genome Institute"/>
            <person name="Lucas S."/>
            <person name="Copeland A."/>
            <person name="Lapidus A."/>
            <person name="Glavina del Rio T."/>
            <person name="Tice H."/>
            <person name="Bruce D."/>
            <person name="Goodwin L."/>
            <person name="Pitluck S."/>
            <person name="Chertkov O."/>
            <person name="Brettin T."/>
            <person name="Detter J.C."/>
            <person name="Han C."/>
            <person name="Schmutz J."/>
            <person name="Larimer F."/>
            <person name="Land M."/>
            <person name="Hauser L."/>
            <person name="Kyrpides N."/>
            <person name="Ovchinnikova G."/>
            <person name="Noll K."/>
        </authorList>
    </citation>
    <scope>NUCLEOTIDE SEQUENCE [LARGE SCALE GENOMIC DNA]</scope>
    <source>
        <strain evidence="10">ATCC BAA-1733 / DSM 21960 / TBF 19.5.1</strain>
    </source>
</reference>
<feature type="binding site" evidence="7">
    <location>
        <position position="87"/>
    </location>
    <ligand>
        <name>Mg(2+)</name>
        <dbReference type="ChEBI" id="CHEBI:18420"/>
        <label>1</label>
        <note>catalytic</note>
    </ligand>
</feature>
<comment type="similarity">
    <text evidence="3 8">Belongs to the inositol monophosphatase superfamily.</text>
</comment>
<dbReference type="PANTHER" id="PTHR20854">
    <property type="entry name" value="INOSITOL MONOPHOSPHATASE"/>
    <property type="match status" value="1"/>
</dbReference>
<dbReference type="PROSITE" id="PS00630">
    <property type="entry name" value="IMP_2"/>
    <property type="match status" value="1"/>
</dbReference>
<dbReference type="InterPro" id="IPR020583">
    <property type="entry name" value="Inositol_monoP_metal-BS"/>
</dbReference>
<evidence type="ECO:0000313" key="9">
    <source>
        <dbReference type="EMBL" id="ACR80128.1"/>
    </source>
</evidence>
<dbReference type="Proteomes" id="UP000002382">
    <property type="component" value="Chromosome"/>
</dbReference>
<dbReference type="Pfam" id="PF00459">
    <property type="entry name" value="Inositol_P"/>
    <property type="match status" value="1"/>
</dbReference>
<dbReference type="PANTHER" id="PTHR20854:SF4">
    <property type="entry name" value="INOSITOL-1-MONOPHOSPHATASE-RELATED"/>
    <property type="match status" value="1"/>
</dbReference>
<comment type="cofactor">
    <cofactor evidence="2 7 8">
        <name>Mg(2+)</name>
        <dbReference type="ChEBI" id="CHEBI:18420"/>
    </cofactor>
</comment>
<dbReference type="Gene3D" id="3.30.540.10">
    <property type="entry name" value="Fructose-1,6-Bisphosphatase, subunit A, domain 1"/>
    <property type="match status" value="1"/>
</dbReference>
<name>C5CE26_KOSOT</name>
<dbReference type="GO" id="GO:0006020">
    <property type="term" value="P:inositol metabolic process"/>
    <property type="evidence" value="ECO:0007669"/>
    <property type="project" value="TreeGrafter"/>
</dbReference>
<evidence type="ECO:0000256" key="2">
    <source>
        <dbReference type="ARBA" id="ARBA00001946"/>
    </source>
</evidence>
<dbReference type="EC" id="3.1.3.25" evidence="8"/>
<evidence type="ECO:0000313" key="10">
    <source>
        <dbReference type="Proteomes" id="UP000002382"/>
    </source>
</evidence>
<dbReference type="GO" id="GO:0007165">
    <property type="term" value="P:signal transduction"/>
    <property type="evidence" value="ECO:0007669"/>
    <property type="project" value="TreeGrafter"/>
</dbReference>
<dbReference type="RefSeq" id="WP_015868775.1">
    <property type="nucleotide sequence ID" value="NC_012785.1"/>
</dbReference>
<reference evidence="9 10" key="2">
    <citation type="journal article" date="2011" name="J. Bacteriol.">
        <title>Genome Sequence of Kosmotoga olearia Strain TBF 19.5.1, a Thermophilic Bacterium with a Wide Growth Temperature Range, Isolated from the Troll B Oil Platform in the North Sea.</title>
        <authorList>
            <person name="Swithers K.S."/>
            <person name="Dipippo J.L."/>
            <person name="Bruce D.C."/>
            <person name="Detter C."/>
            <person name="Tapia R."/>
            <person name="Han S."/>
            <person name="Goodwin L.A."/>
            <person name="Han J."/>
            <person name="Woyke T."/>
            <person name="Pitluck S."/>
            <person name="Pennacchio L."/>
            <person name="Nolan M."/>
            <person name="Mikhailova N."/>
            <person name="Land M.L."/>
            <person name="Nesbo C.L."/>
            <person name="Gogarten J.P."/>
            <person name="Noll K.M."/>
        </authorList>
    </citation>
    <scope>NUCLEOTIDE SEQUENCE [LARGE SCALE GENOMIC DNA]</scope>
    <source>
        <strain evidence="10">ATCC BAA-1733 / DSM 21960 / TBF 19.5.1</strain>
    </source>
</reference>
<dbReference type="EMBL" id="CP001634">
    <property type="protein sequence ID" value="ACR80128.1"/>
    <property type="molecule type" value="Genomic_DNA"/>
</dbReference>
<evidence type="ECO:0000256" key="8">
    <source>
        <dbReference type="RuleBase" id="RU364068"/>
    </source>
</evidence>
<keyword evidence="10" id="KW-1185">Reference proteome</keyword>
<comment type="catalytic activity">
    <reaction evidence="1 8">
        <text>a myo-inositol phosphate + H2O = myo-inositol + phosphate</text>
        <dbReference type="Rhea" id="RHEA:24056"/>
        <dbReference type="ChEBI" id="CHEBI:15377"/>
        <dbReference type="ChEBI" id="CHEBI:17268"/>
        <dbReference type="ChEBI" id="CHEBI:43474"/>
        <dbReference type="ChEBI" id="CHEBI:84139"/>
        <dbReference type="EC" id="3.1.3.25"/>
    </reaction>
</comment>
<dbReference type="InterPro" id="IPR000760">
    <property type="entry name" value="Inositol_monophosphatase-like"/>
</dbReference>